<feature type="transmembrane region" description="Helical" evidence="2">
    <location>
        <begin position="20"/>
        <end position="41"/>
    </location>
</feature>
<dbReference type="Proteomes" id="UP000578077">
    <property type="component" value="Unassembled WGS sequence"/>
</dbReference>
<protein>
    <submittedName>
        <fullName evidence="3">Uncharacterized protein</fullName>
    </submittedName>
</protein>
<sequence length="193" mass="19618">MDPSGDRGPDRRDTPDRRGVVPAVGAVLLITGIIGLFVTVVPELSSFGWSSPDQDGQGAPSSPGLSASASPGSATPSPSPSACASPTPEAKADGFRTLRPEPGDLAIEEAPVAVVTCDGAVVYVYGSSGSHPSPGPSPVQQNEPAGSPSAPDWMQGWASVVSAASAALGGGLLAFHKPLKHLFSRRRTEPREE</sequence>
<keyword evidence="2" id="KW-1133">Transmembrane helix</keyword>
<evidence type="ECO:0000256" key="1">
    <source>
        <dbReference type="SAM" id="MobiDB-lite"/>
    </source>
</evidence>
<keyword evidence="4" id="KW-1185">Reference proteome</keyword>
<feature type="transmembrane region" description="Helical" evidence="2">
    <location>
        <begin position="156"/>
        <end position="175"/>
    </location>
</feature>
<gene>
    <name evidence="3" type="ORF">HNR25_004178</name>
</gene>
<dbReference type="AlphaFoldDB" id="A0A841E8W1"/>
<feature type="region of interest" description="Disordered" evidence="1">
    <location>
        <begin position="128"/>
        <end position="151"/>
    </location>
</feature>
<feature type="region of interest" description="Disordered" evidence="1">
    <location>
        <begin position="50"/>
        <end position="101"/>
    </location>
</feature>
<feature type="compositionally biased region" description="Basic and acidic residues" evidence="1">
    <location>
        <begin position="90"/>
        <end position="101"/>
    </location>
</feature>
<evidence type="ECO:0000313" key="4">
    <source>
        <dbReference type="Proteomes" id="UP000578077"/>
    </source>
</evidence>
<evidence type="ECO:0000313" key="3">
    <source>
        <dbReference type="EMBL" id="MBB6000427.1"/>
    </source>
</evidence>
<dbReference type="RefSeq" id="WP_184637838.1">
    <property type="nucleotide sequence ID" value="NZ_BAABKT010000032.1"/>
</dbReference>
<name>A0A841E8W1_9ACTN</name>
<dbReference type="EMBL" id="JACHLY010000001">
    <property type="protein sequence ID" value="MBB6000427.1"/>
    <property type="molecule type" value="Genomic_DNA"/>
</dbReference>
<accession>A0A841E8W1</accession>
<proteinExistence type="predicted"/>
<comment type="caution">
    <text evidence="3">The sequence shown here is derived from an EMBL/GenBank/DDBJ whole genome shotgun (WGS) entry which is preliminary data.</text>
</comment>
<keyword evidence="2" id="KW-0812">Transmembrane</keyword>
<organism evidence="3 4">
    <name type="scientific">Streptomonospora salina</name>
    <dbReference type="NCBI Taxonomy" id="104205"/>
    <lineage>
        <taxon>Bacteria</taxon>
        <taxon>Bacillati</taxon>
        <taxon>Actinomycetota</taxon>
        <taxon>Actinomycetes</taxon>
        <taxon>Streptosporangiales</taxon>
        <taxon>Nocardiopsidaceae</taxon>
        <taxon>Streptomonospora</taxon>
    </lineage>
</organism>
<keyword evidence="2" id="KW-0472">Membrane</keyword>
<reference evidence="3 4" key="1">
    <citation type="submission" date="2020-08" db="EMBL/GenBank/DDBJ databases">
        <title>Sequencing the genomes of 1000 actinobacteria strains.</title>
        <authorList>
            <person name="Klenk H.-P."/>
        </authorList>
    </citation>
    <scope>NUCLEOTIDE SEQUENCE [LARGE SCALE GENOMIC DNA]</scope>
    <source>
        <strain evidence="3 4">DSM 44593</strain>
    </source>
</reference>
<evidence type="ECO:0000256" key="2">
    <source>
        <dbReference type="SAM" id="Phobius"/>
    </source>
</evidence>
<feature type="compositionally biased region" description="Low complexity" evidence="1">
    <location>
        <begin position="59"/>
        <end position="88"/>
    </location>
</feature>